<reference evidence="3" key="2">
    <citation type="journal article" date="2020" name="Nat. Commun.">
        <title>Large-scale genome sequencing of mycorrhizal fungi provides insights into the early evolution of symbiotic traits.</title>
        <authorList>
            <person name="Miyauchi S."/>
            <person name="Kiss E."/>
            <person name="Kuo A."/>
            <person name="Drula E."/>
            <person name="Kohler A."/>
            <person name="Sanchez-Garcia M."/>
            <person name="Morin E."/>
            <person name="Andreopoulos B."/>
            <person name="Barry K.W."/>
            <person name="Bonito G."/>
            <person name="Buee M."/>
            <person name="Carver A."/>
            <person name="Chen C."/>
            <person name="Cichocki N."/>
            <person name="Clum A."/>
            <person name="Culley D."/>
            <person name="Crous P.W."/>
            <person name="Fauchery L."/>
            <person name="Girlanda M."/>
            <person name="Hayes R.D."/>
            <person name="Keri Z."/>
            <person name="LaButti K."/>
            <person name="Lipzen A."/>
            <person name="Lombard V."/>
            <person name="Magnuson J."/>
            <person name="Maillard F."/>
            <person name="Murat C."/>
            <person name="Nolan M."/>
            <person name="Ohm R.A."/>
            <person name="Pangilinan J."/>
            <person name="Pereira M.F."/>
            <person name="Perotto S."/>
            <person name="Peter M."/>
            <person name="Pfister S."/>
            <person name="Riley R."/>
            <person name="Sitrit Y."/>
            <person name="Stielow J.B."/>
            <person name="Szollosi G."/>
            <person name="Zifcakova L."/>
            <person name="Stursova M."/>
            <person name="Spatafora J.W."/>
            <person name="Tedersoo L."/>
            <person name="Vaario L.M."/>
            <person name="Yamada A."/>
            <person name="Yan M."/>
            <person name="Wang P."/>
            <person name="Xu J."/>
            <person name="Bruns T."/>
            <person name="Baldrian P."/>
            <person name="Vilgalys R."/>
            <person name="Dunand C."/>
            <person name="Henrissat B."/>
            <person name="Grigoriev I.V."/>
            <person name="Hibbett D."/>
            <person name="Nagy L.G."/>
            <person name="Martin F.M."/>
        </authorList>
    </citation>
    <scope>NUCLEOTIDE SEQUENCE</scope>
    <source>
        <strain evidence="3">Prilba</strain>
    </source>
</reference>
<proteinExistence type="predicted"/>
<dbReference type="AlphaFoldDB" id="A0A9P5N5D6"/>
<dbReference type="EMBL" id="WHVB01000002">
    <property type="protein sequence ID" value="KAF8486325.1"/>
    <property type="molecule type" value="Genomic_DNA"/>
</dbReference>
<dbReference type="InterPro" id="IPR003615">
    <property type="entry name" value="HNH_nuc"/>
</dbReference>
<dbReference type="Proteomes" id="UP000759537">
    <property type="component" value="Unassembled WGS sequence"/>
</dbReference>
<accession>A0A9P5N5D6</accession>
<evidence type="ECO:0000313" key="3">
    <source>
        <dbReference type="EMBL" id="KAF8486325.1"/>
    </source>
</evidence>
<evidence type="ECO:0000313" key="4">
    <source>
        <dbReference type="Proteomes" id="UP000759537"/>
    </source>
</evidence>
<feature type="region of interest" description="Disordered" evidence="1">
    <location>
        <begin position="214"/>
        <end position="243"/>
    </location>
</feature>
<sequence length="301" mass="33532">MSTEAALRLLPIQPHEFDSLLAGFEYEHDISEVSNTTAFDTRVDARDLRSCVVCGKKAVGGLHPGVKRAHIIGRTEDVLWDFLKRRGHVPHFAKSVVHEPRNGINLCVAHHDDFDGYRFFIRWIPPAQLFVFINFSQTQDLERFHGKVVILDPKHKHSPFPASFLIQEMRTRGFHPWCTDRPFPRPLSTSYTVDDPGRGGVADLGGDSETEVGFGGSGGMGRLGGSDGAASSSGEPPSTGINQEYLVLGNPFQDPELLESMRREWQQLPNWKSANIEGLTWEGTAEENARRYIDLVGVSSH</sequence>
<dbReference type="Pfam" id="PF13391">
    <property type="entry name" value="HNH_2"/>
    <property type="match status" value="1"/>
</dbReference>
<reference evidence="3" key="1">
    <citation type="submission" date="2019-10" db="EMBL/GenBank/DDBJ databases">
        <authorList>
            <consortium name="DOE Joint Genome Institute"/>
            <person name="Kuo A."/>
            <person name="Miyauchi S."/>
            <person name="Kiss E."/>
            <person name="Drula E."/>
            <person name="Kohler A."/>
            <person name="Sanchez-Garcia M."/>
            <person name="Andreopoulos B."/>
            <person name="Barry K.W."/>
            <person name="Bonito G."/>
            <person name="Buee M."/>
            <person name="Carver A."/>
            <person name="Chen C."/>
            <person name="Cichocki N."/>
            <person name="Clum A."/>
            <person name="Culley D."/>
            <person name="Crous P.W."/>
            <person name="Fauchery L."/>
            <person name="Girlanda M."/>
            <person name="Hayes R."/>
            <person name="Keri Z."/>
            <person name="LaButti K."/>
            <person name="Lipzen A."/>
            <person name="Lombard V."/>
            <person name="Magnuson J."/>
            <person name="Maillard F."/>
            <person name="Morin E."/>
            <person name="Murat C."/>
            <person name="Nolan M."/>
            <person name="Ohm R."/>
            <person name="Pangilinan J."/>
            <person name="Pereira M."/>
            <person name="Perotto S."/>
            <person name="Peter M."/>
            <person name="Riley R."/>
            <person name="Sitrit Y."/>
            <person name="Stielow B."/>
            <person name="Szollosi G."/>
            <person name="Zifcakova L."/>
            <person name="Stursova M."/>
            <person name="Spatafora J.W."/>
            <person name="Tedersoo L."/>
            <person name="Vaario L.-M."/>
            <person name="Yamada A."/>
            <person name="Yan M."/>
            <person name="Wang P."/>
            <person name="Xu J."/>
            <person name="Bruns T."/>
            <person name="Baldrian P."/>
            <person name="Vilgalys R."/>
            <person name="Henrissat B."/>
            <person name="Grigoriev I.V."/>
            <person name="Hibbett D."/>
            <person name="Nagy L.G."/>
            <person name="Martin F.M."/>
        </authorList>
    </citation>
    <scope>NUCLEOTIDE SEQUENCE</scope>
    <source>
        <strain evidence="3">Prilba</strain>
    </source>
</reference>
<feature type="compositionally biased region" description="Gly residues" evidence="1">
    <location>
        <begin position="214"/>
        <end position="227"/>
    </location>
</feature>
<feature type="compositionally biased region" description="Low complexity" evidence="1">
    <location>
        <begin position="228"/>
        <end position="240"/>
    </location>
</feature>
<evidence type="ECO:0000259" key="2">
    <source>
        <dbReference type="Pfam" id="PF13391"/>
    </source>
</evidence>
<dbReference type="OrthoDB" id="3210611at2759"/>
<protein>
    <recommendedName>
        <fullName evidence="2">HNH nuclease domain-containing protein</fullName>
    </recommendedName>
</protein>
<organism evidence="3 4">
    <name type="scientific">Russula ochroleuca</name>
    <dbReference type="NCBI Taxonomy" id="152965"/>
    <lineage>
        <taxon>Eukaryota</taxon>
        <taxon>Fungi</taxon>
        <taxon>Dikarya</taxon>
        <taxon>Basidiomycota</taxon>
        <taxon>Agaricomycotina</taxon>
        <taxon>Agaricomycetes</taxon>
        <taxon>Russulales</taxon>
        <taxon>Russulaceae</taxon>
        <taxon>Russula</taxon>
    </lineage>
</organism>
<comment type="caution">
    <text evidence="3">The sequence shown here is derived from an EMBL/GenBank/DDBJ whole genome shotgun (WGS) entry which is preliminary data.</text>
</comment>
<name>A0A9P5N5D6_9AGAM</name>
<gene>
    <name evidence="3" type="ORF">DFH94DRAFT_712518</name>
</gene>
<feature type="domain" description="HNH nuclease" evidence="2">
    <location>
        <begin position="51"/>
        <end position="121"/>
    </location>
</feature>
<keyword evidence="4" id="KW-1185">Reference proteome</keyword>
<evidence type="ECO:0000256" key="1">
    <source>
        <dbReference type="SAM" id="MobiDB-lite"/>
    </source>
</evidence>